<feature type="signal peptide" evidence="1">
    <location>
        <begin position="1"/>
        <end position="28"/>
    </location>
</feature>
<evidence type="ECO:0000313" key="2">
    <source>
        <dbReference type="EMBL" id="MBB3955569.1"/>
    </source>
</evidence>
<keyword evidence="1" id="KW-0732">Signal</keyword>
<comment type="caution">
    <text evidence="2">The sequence shown here is derived from an EMBL/GenBank/DDBJ whole genome shotgun (WGS) entry which is preliminary data.</text>
</comment>
<gene>
    <name evidence="2" type="ORF">GGR38_002525</name>
</gene>
<dbReference type="RefSeq" id="WP_246404582.1">
    <property type="nucleotide sequence ID" value="NZ_JACIDX010000009.1"/>
</dbReference>
<organism evidence="2 3">
    <name type="scientific">Novosphingobium sediminicola</name>
    <dbReference type="NCBI Taxonomy" id="563162"/>
    <lineage>
        <taxon>Bacteria</taxon>
        <taxon>Pseudomonadati</taxon>
        <taxon>Pseudomonadota</taxon>
        <taxon>Alphaproteobacteria</taxon>
        <taxon>Sphingomonadales</taxon>
        <taxon>Sphingomonadaceae</taxon>
        <taxon>Novosphingobium</taxon>
    </lineage>
</organism>
<protein>
    <submittedName>
        <fullName evidence="2">Uncharacterized protein</fullName>
    </submittedName>
</protein>
<dbReference type="AlphaFoldDB" id="A0A7W6G6A4"/>
<evidence type="ECO:0000313" key="3">
    <source>
        <dbReference type="Proteomes" id="UP000548867"/>
    </source>
</evidence>
<name>A0A7W6G6A4_9SPHN</name>
<evidence type="ECO:0000256" key="1">
    <source>
        <dbReference type="SAM" id="SignalP"/>
    </source>
</evidence>
<reference evidence="2 3" key="1">
    <citation type="submission" date="2020-08" db="EMBL/GenBank/DDBJ databases">
        <title>Genomic Encyclopedia of Type Strains, Phase IV (KMG-IV): sequencing the most valuable type-strain genomes for metagenomic binning, comparative biology and taxonomic classification.</title>
        <authorList>
            <person name="Goeker M."/>
        </authorList>
    </citation>
    <scope>NUCLEOTIDE SEQUENCE [LARGE SCALE GENOMIC DNA]</scope>
    <source>
        <strain evidence="2 3">DSM 27057</strain>
    </source>
</reference>
<accession>A0A7W6G6A4</accession>
<keyword evidence="3" id="KW-1185">Reference proteome</keyword>
<dbReference type="Proteomes" id="UP000548867">
    <property type="component" value="Unassembled WGS sequence"/>
</dbReference>
<proteinExistence type="predicted"/>
<feature type="chain" id="PRO_5031128193" evidence="1">
    <location>
        <begin position="29"/>
        <end position="143"/>
    </location>
</feature>
<dbReference type="EMBL" id="JACIDX010000009">
    <property type="protein sequence ID" value="MBB3955569.1"/>
    <property type="molecule type" value="Genomic_DNA"/>
</dbReference>
<sequence>MRHWIGAMAIGAAGLMMAGVMTAGSAQAQSWGVYVGNGAPAFAGGWRDDSADRMMRFICSGQRAHGLENRLDHEVDEGDIDPGTANRIHAAIDGLEDRQRHECAEGDIRSVREIGWRYDRIGQWMESAAHGDDGPRGGWRPRW</sequence>